<dbReference type="Proteomes" id="UP000015106">
    <property type="component" value="Chromosome 1"/>
</dbReference>
<dbReference type="Gramene" id="TuG1812G0100001155.01.T01">
    <property type="protein sequence ID" value="TuG1812G0100001155.01.T01"/>
    <property type="gene ID" value="TuG1812G0100001155.01"/>
</dbReference>
<reference evidence="1" key="3">
    <citation type="submission" date="2022-06" db="UniProtKB">
        <authorList>
            <consortium name="EnsemblPlants"/>
        </authorList>
    </citation>
    <scope>IDENTIFICATION</scope>
</reference>
<organism evidence="1 2">
    <name type="scientific">Triticum urartu</name>
    <name type="common">Red wild einkorn</name>
    <name type="synonym">Crithodium urartu</name>
    <dbReference type="NCBI Taxonomy" id="4572"/>
    <lineage>
        <taxon>Eukaryota</taxon>
        <taxon>Viridiplantae</taxon>
        <taxon>Streptophyta</taxon>
        <taxon>Embryophyta</taxon>
        <taxon>Tracheophyta</taxon>
        <taxon>Spermatophyta</taxon>
        <taxon>Magnoliopsida</taxon>
        <taxon>Liliopsida</taxon>
        <taxon>Poales</taxon>
        <taxon>Poaceae</taxon>
        <taxon>BOP clade</taxon>
        <taxon>Pooideae</taxon>
        <taxon>Triticodae</taxon>
        <taxon>Triticeae</taxon>
        <taxon>Triticinae</taxon>
        <taxon>Triticum</taxon>
    </lineage>
</organism>
<reference evidence="2" key="1">
    <citation type="journal article" date="2013" name="Nature">
        <title>Draft genome of the wheat A-genome progenitor Triticum urartu.</title>
        <authorList>
            <person name="Ling H.Q."/>
            <person name="Zhao S."/>
            <person name="Liu D."/>
            <person name="Wang J."/>
            <person name="Sun H."/>
            <person name="Zhang C."/>
            <person name="Fan H."/>
            <person name="Li D."/>
            <person name="Dong L."/>
            <person name="Tao Y."/>
            <person name="Gao C."/>
            <person name="Wu H."/>
            <person name="Li Y."/>
            <person name="Cui Y."/>
            <person name="Guo X."/>
            <person name="Zheng S."/>
            <person name="Wang B."/>
            <person name="Yu K."/>
            <person name="Liang Q."/>
            <person name="Yang W."/>
            <person name="Lou X."/>
            <person name="Chen J."/>
            <person name="Feng M."/>
            <person name="Jian J."/>
            <person name="Zhang X."/>
            <person name="Luo G."/>
            <person name="Jiang Y."/>
            <person name="Liu J."/>
            <person name="Wang Z."/>
            <person name="Sha Y."/>
            <person name="Zhang B."/>
            <person name="Wu H."/>
            <person name="Tang D."/>
            <person name="Shen Q."/>
            <person name="Xue P."/>
            <person name="Zou S."/>
            <person name="Wang X."/>
            <person name="Liu X."/>
            <person name="Wang F."/>
            <person name="Yang Y."/>
            <person name="An X."/>
            <person name="Dong Z."/>
            <person name="Zhang K."/>
            <person name="Zhang X."/>
            <person name="Luo M.C."/>
            <person name="Dvorak J."/>
            <person name="Tong Y."/>
            <person name="Wang J."/>
            <person name="Yang H."/>
            <person name="Li Z."/>
            <person name="Wang D."/>
            <person name="Zhang A."/>
            <person name="Wang J."/>
        </authorList>
    </citation>
    <scope>NUCLEOTIDE SEQUENCE</scope>
    <source>
        <strain evidence="2">cv. G1812</strain>
    </source>
</reference>
<protein>
    <submittedName>
        <fullName evidence="1">Uncharacterized protein</fullName>
    </submittedName>
</protein>
<sequence>MSHGMLVVEATIFPWNSSGPSRILISTVPSTDLVMNVLFKSNMLCMLTSVSVSTTYLGLNSSLRIASTSINPLLSLSSSTVLPCTSFTFRLISKNISSHTMNPLFGPVKINESSFEVMSWQSSWSRRNI</sequence>
<reference evidence="1" key="2">
    <citation type="submission" date="2018-03" db="EMBL/GenBank/DDBJ databases">
        <title>The Triticum urartu genome reveals the dynamic nature of wheat genome evolution.</title>
        <authorList>
            <person name="Ling H."/>
            <person name="Ma B."/>
            <person name="Shi X."/>
            <person name="Liu H."/>
            <person name="Dong L."/>
            <person name="Sun H."/>
            <person name="Cao Y."/>
            <person name="Gao Q."/>
            <person name="Zheng S."/>
            <person name="Li Y."/>
            <person name="Yu Y."/>
            <person name="Du H."/>
            <person name="Qi M."/>
            <person name="Li Y."/>
            <person name="Yu H."/>
            <person name="Cui Y."/>
            <person name="Wang N."/>
            <person name="Chen C."/>
            <person name="Wu H."/>
            <person name="Zhao Y."/>
            <person name="Zhang J."/>
            <person name="Li Y."/>
            <person name="Zhou W."/>
            <person name="Zhang B."/>
            <person name="Hu W."/>
            <person name="Eijk M."/>
            <person name="Tang J."/>
            <person name="Witsenboer H."/>
            <person name="Zhao S."/>
            <person name="Li Z."/>
            <person name="Zhang A."/>
            <person name="Wang D."/>
            <person name="Liang C."/>
        </authorList>
    </citation>
    <scope>NUCLEOTIDE SEQUENCE [LARGE SCALE GENOMIC DNA]</scope>
    <source>
        <strain evidence="1">cv. G1812</strain>
    </source>
</reference>
<proteinExistence type="predicted"/>
<accession>A0A8R7P6C1</accession>
<keyword evidence="2" id="KW-1185">Reference proteome</keyword>
<evidence type="ECO:0000313" key="2">
    <source>
        <dbReference type="Proteomes" id="UP000015106"/>
    </source>
</evidence>
<evidence type="ECO:0000313" key="1">
    <source>
        <dbReference type="EnsemblPlants" id="TuG1812G0100001155.01.T01"/>
    </source>
</evidence>
<dbReference type="AlphaFoldDB" id="A0A8R7P6C1"/>
<dbReference type="EnsemblPlants" id="TuG1812G0100001155.01.T01">
    <property type="protein sequence ID" value="TuG1812G0100001155.01.T01"/>
    <property type="gene ID" value="TuG1812G0100001155.01"/>
</dbReference>
<name>A0A8R7P6C1_TRIUA</name>